<dbReference type="HOGENOM" id="CLU_012334_0_0_1"/>
<dbReference type="PANTHER" id="PTHR10972:SF184">
    <property type="entry name" value="OXYSTEROL-BINDING PROTEIN HOMOLOG 4-RELATED"/>
    <property type="match status" value="1"/>
</dbReference>
<sequence>MSSYAGSSSWKSFLKSVATFRGDISTLTAPPFILSPVSLSEFSQYWGEYPELFLEPGFINDENYKSHSCGDKDIESAEVARMLAVTKWFIFALKSQYTSRNESMGSEKKPLNPFLGELFVGKWKMDEKPELGETVLLSEQVSHHPPKTAFTVFNDKNNVKLEGYSQIKATFSKTLTLGVRQYGHSIFSIRDNESYLITPPPLHVEGILMASPFAELEGKSFIQASTGMLAVLEFSGRGYFSGKKNSFKARIYRSSKDYHNNKEPMYTISGQWSGVSKMIKHGAQEPSESLFHDATKIKPTYLHVKPIEEQHPLESRKAWKDVAKAITIGDYKLIGETKSVLEERQRNMRKEEEAKGIDWERRWFKDVDYSKDSKNGKMKPEEGDKFLELAALLQLSTKNVPSGTLKATKEDIPTADAIHWRFQRNLWDEEKEVVL</sequence>
<name>G0WB21_NAUDC</name>
<dbReference type="AlphaFoldDB" id="G0WB21"/>
<dbReference type="Proteomes" id="UP000000689">
    <property type="component" value="Chromosome 5"/>
</dbReference>
<dbReference type="GO" id="GO:0030011">
    <property type="term" value="P:maintenance of cell polarity"/>
    <property type="evidence" value="ECO:0007669"/>
    <property type="project" value="UniProtKB-ARBA"/>
</dbReference>
<dbReference type="SUPFAM" id="SSF144000">
    <property type="entry name" value="Oxysterol-binding protein-like"/>
    <property type="match status" value="1"/>
</dbReference>
<organism evidence="3 4">
    <name type="scientific">Naumovozyma dairenensis (strain ATCC 10597 / BCRC 20456 / CBS 421 / NBRC 0211 / NRRL Y-12639)</name>
    <name type="common">Saccharomyces dairenensis</name>
    <dbReference type="NCBI Taxonomy" id="1071378"/>
    <lineage>
        <taxon>Eukaryota</taxon>
        <taxon>Fungi</taxon>
        <taxon>Dikarya</taxon>
        <taxon>Ascomycota</taxon>
        <taxon>Saccharomycotina</taxon>
        <taxon>Saccharomycetes</taxon>
        <taxon>Saccharomycetales</taxon>
        <taxon>Saccharomycetaceae</taxon>
        <taxon>Naumovozyma</taxon>
    </lineage>
</organism>
<dbReference type="GO" id="GO:0120015">
    <property type="term" value="F:sterol transfer activity"/>
    <property type="evidence" value="ECO:0007669"/>
    <property type="project" value="UniProtKB-ARBA"/>
</dbReference>
<dbReference type="FunFam" id="2.40.160.120:FF:000010">
    <property type="entry name" value="Oxysterol-binding protein homolog 4"/>
    <property type="match status" value="1"/>
</dbReference>
<dbReference type="eggNOG" id="KOG2210">
    <property type="taxonomic scope" value="Eukaryota"/>
</dbReference>
<protein>
    <recommendedName>
        <fullName evidence="5">Kes1p</fullName>
    </recommendedName>
</protein>
<dbReference type="STRING" id="1071378.G0WB21"/>
<dbReference type="EMBL" id="HE580271">
    <property type="protein sequence ID" value="CCD24941.1"/>
    <property type="molecule type" value="Genomic_DNA"/>
</dbReference>
<evidence type="ECO:0000256" key="1">
    <source>
        <dbReference type="ARBA" id="ARBA00008842"/>
    </source>
</evidence>
<accession>G0WB21</accession>
<dbReference type="GeneID" id="11498831"/>
<dbReference type="GO" id="GO:0008142">
    <property type="term" value="F:oxysterol binding"/>
    <property type="evidence" value="ECO:0007669"/>
    <property type="project" value="TreeGrafter"/>
</dbReference>
<keyword evidence="4" id="KW-1185">Reference proteome</keyword>
<gene>
    <name evidence="3" type="primary">NDAI0E01250</name>
    <name evidence="3" type="ordered locus">NDAI_0E01250</name>
</gene>
<dbReference type="GO" id="GO:0006887">
    <property type="term" value="P:exocytosis"/>
    <property type="evidence" value="ECO:0007669"/>
    <property type="project" value="UniProtKB-ARBA"/>
</dbReference>
<dbReference type="OMA" id="YVISGQW"/>
<comment type="similarity">
    <text evidence="1 2">Belongs to the OSBP family.</text>
</comment>
<dbReference type="KEGG" id="ndi:NDAI_0E01250"/>
<dbReference type="PANTHER" id="PTHR10972">
    <property type="entry name" value="OXYSTEROL-BINDING PROTEIN-RELATED"/>
    <property type="match status" value="1"/>
</dbReference>
<evidence type="ECO:0000256" key="2">
    <source>
        <dbReference type="RuleBase" id="RU003844"/>
    </source>
</evidence>
<dbReference type="GO" id="GO:0034727">
    <property type="term" value="P:piecemeal microautophagy of the nucleus"/>
    <property type="evidence" value="ECO:0007669"/>
    <property type="project" value="UniProtKB-ARBA"/>
</dbReference>
<dbReference type="OrthoDB" id="14833at2759"/>
<evidence type="ECO:0008006" key="5">
    <source>
        <dbReference type="Google" id="ProtNLM"/>
    </source>
</evidence>
<proteinExistence type="inferred from homology"/>
<dbReference type="RefSeq" id="XP_003670184.1">
    <property type="nucleotide sequence ID" value="XM_003670136.1"/>
</dbReference>
<dbReference type="InterPro" id="IPR037239">
    <property type="entry name" value="OSBP_sf"/>
</dbReference>
<dbReference type="InterPro" id="IPR018494">
    <property type="entry name" value="Oxysterol-bd_CS"/>
</dbReference>
<evidence type="ECO:0000313" key="3">
    <source>
        <dbReference type="EMBL" id="CCD24941.1"/>
    </source>
</evidence>
<dbReference type="Gene3D" id="2.40.160.120">
    <property type="match status" value="1"/>
</dbReference>
<dbReference type="Pfam" id="PF01237">
    <property type="entry name" value="Oxysterol_BP"/>
    <property type="match status" value="1"/>
</dbReference>
<dbReference type="InterPro" id="IPR000648">
    <property type="entry name" value="Oxysterol-bd"/>
</dbReference>
<dbReference type="Gene3D" id="6.10.250.1430">
    <property type="match status" value="1"/>
</dbReference>
<dbReference type="GO" id="GO:0016020">
    <property type="term" value="C:membrane"/>
    <property type="evidence" value="ECO:0007669"/>
    <property type="project" value="TreeGrafter"/>
</dbReference>
<dbReference type="PROSITE" id="PS01013">
    <property type="entry name" value="OSBP"/>
    <property type="match status" value="1"/>
</dbReference>
<evidence type="ECO:0000313" key="4">
    <source>
        <dbReference type="Proteomes" id="UP000000689"/>
    </source>
</evidence>
<dbReference type="Gene3D" id="3.30.70.3490">
    <property type="match status" value="1"/>
</dbReference>
<dbReference type="Gene3D" id="1.10.287.2720">
    <property type="match status" value="1"/>
</dbReference>
<dbReference type="GO" id="GO:0005829">
    <property type="term" value="C:cytosol"/>
    <property type="evidence" value="ECO:0007669"/>
    <property type="project" value="TreeGrafter"/>
</dbReference>
<reference evidence="3 4" key="1">
    <citation type="journal article" date="2011" name="Proc. Natl. Acad. Sci. U.S.A.">
        <title>Evolutionary erosion of yeast sex chromosomes by mating-type switching accidents.</title>
        <authorList>
            <person name="Gordon J.L."/>
            <person name="Armisen D."/>
            <person name="Proux-Wera E."/>
            <person name="Oheigeartaigh S.S."/>
            <person name="Byrne K.P."/>
            <person name="Wolfe K.H."/>
        </authorList>
    </citation>
    <scope>NUCLEOTIDE SEQUENCE [LARGE SCALE GENOMIC DNA]</scope>
    <source>
        <strain evidence="4">ATCC 10597 / BCRC 20456 / CBS 421 / NBRC 0211 / NRRL Y-12639</strain>
    </source>
</reference>
<dbReference type="GO" id="GO:0006897">
    <property type="term" value="P:endocytosis"/>
    <property type="evidence" value="ECO:0007669"/>
    <property type="project" value="UniProtKB-ARBA"/>
</dbReference>